<evidence type="ECO:0000313" key="3">
    <source>
        <dbReference type="Proteomes" id="UP000225889"/>
    </source>
</evidence>
<protein>
    <recommendedName>
        <fullName evidence="4">XRE family transcriptional regulator</fullName>
    </recommendedName>
</protein>
<sequence>METIKSYLEAMFANMPNTPEVKKAKDELLTMMEDKYNEMIADGVNENTAVGTVISEFGNLDELAEDLGLEKEVEEVHEREQEIPRRFVSMEEVNDFIASRKSSGLFVGIGTLLCIISVTSPILCDTAFYSKFSDKYGVLGMFMCIAVAVAFFVFNGITGKDWDFLKKQPCQIDMATANMVKEKRKDFKITRAWMHTLGVILCAFCWLPCAIMDNEVCPVLLFFSVGIGVLLIVYSSHVYGAYETILSLNDQNTISGRYGREEDVEYVNDRAKGIMEVYWSTVTCIYLIISFLTFRWESTWIIWPVAVIINKILRLTLTKEED</sequence>
<dbReference type="RefSeq" id="WP_099392794.1">
    <property type="nucleotide sequence ID" value="NZ_PDYF01000083.1"/>
</dbReference>
<dbReference type="InterPro" id="IPR047928">
    <property type="entry name" value="Perm_prefix_1"/>
</dbReference>
<keyword evidence="1" id="KW-0812">Transmembrane</keyword>
<dbReference type="AlphaFoldDB" id="A0A2G3DRG5"/>
<feature type="transmembrane region" description="Helical" evidence="1">
    <location>
        <begin position="219"/>
        <end position="242"/>
    </location>
</feature>
<feature type="transmembrane region" description="Helical" evidence="1">
    <location>
        <begin position="300"/>
        <end position="317"/>
    </location>
</feature>
<feature type="transmembrane region" description="Helical" evidence="1">
    <location>
        <begin position="192"/>
        <end position="213"/>
    </location>
</feature>
<dbReference type="NCBIfam" id="NF038403">
    <property type="entry name" value="perm_prefix_1"/>
    <property type="match status" value="1"/>
</dbReference>
<gene>
    <name evidence="2" type="ORF">CSX01_13965</name>
</gene>
<reference evidence="2 3" key="2">
    <citation type="submission" date="2017-10" db="EMBL/GenBank/DDBJ databases">
        <authorList>
            <person name="Banno H."/>
            <person name="Chua N.-H."/>
        </authorList>
    </citation>
    <scope>NUCLEOTIDE SEQUENCE [LARGE SCALE GENOMIC DNA]</scope>
    <source>
        <strain evidence="2 3">JK626</strain>
    </source>
</reference>
<evidence type="ECO:0000313" key="2">
    <source>
        <dbReference type="EMBL" id="PHU33637.1"/>
    </source>
</evidence>
<keyword evidence="1" id="KW-1133">Transmembrane helix</keyword>
<comment type="caution">
    <text evidence="2">The sequence shown here is derived from an EMBL/GenBank/DDBJ whole genome shotgun (WGS) entry which is preliminary data.</text>
</comment>
<feature type="transmembrane region" description="Helical" evidence="1">
    <location>
        <begin position="105"/>
        <end position="130"/>
    </location>
</feature>
<feature type="transmembrane region" description="Helical" evidence="1">
    <location>
        <begin position="277"/>
        <end position="294"/>
    </location>
</feature>
<reference evidence="2 3" key="1">
    <citation type="submission" date="2017-10" db="EMBL/GenBank/DDBJ databases">
        <title>Resolving the taxonomy of Roseburia spp., Eubacterium rectale and Agathobacter spp. through phylogenomic analysis.</title>
        <authorList>
            <person name="Sheridan P.O."/>
            <person name="Walker A.W."/>
            <person name="Duncan S.H."/>
            <person name="Scott K.P."/>
            <person name="Toole P.W.O."/>
            <person name="Luis P."/>
            <person name="Flint H.J."/>
        </authorList>
    </citation>
    <scope>NUCLEOTIDE SEQUENCE [LARGE SCALE GENOMIC DNA]</scope>
    <source>
        <strain evidence="2 3">JK626</strain>
    </source>
</reference>
<feature type="transmembrane region" description="Helical" evidence="1">
    <location>
        <begin position="136"/>
        <end position="157"/>
    </location>
</feature>
<evidence type="ECO:0000256" key="1">
    <source>
        <dbReference type="SAM" id="Phobius"/>
    </source>
</evidence>
<organism evidence="2 3">
    <name type="scientific">Pseudobutyrivibrio ruminis</name>
    <dbReference type="NCBI Taxonomy" id="46206"/>
    <lineage>
        <taxon>Bacteria</taxon>
        <taxon>Bacillati</taxon>
        <taxon>Bacillota</taxon>
        <taxon>Clostridia</taxon>
        <taxon>Lachnospirales</taxon>
        <taxon>Lachnospiraceae</taxon>
        <taxon>Pseudobutyrivibrio</taxon>
    </lineage>
</organism>
<name>A0A2G3DRG5_9FIRM</name>
<keyword evidence="1" id="KW-0472">Membrane</keyword>
<dbReference type="EMBL" id="PDYF01000083">
    <property type="protein sequence ID" value="PHU33637.1"/>
    <property type="molecule type" value="Genomic_DNA"/>
</dbReference>
<evidence type="ECO:0008006" key="4">
    <source>
        <dbReference type="Google" id="ProtNLM"/>
    </source>
</evidence>
<proteinExistence type="predicted"/>
<dbReference type="Proteomes" id="UP000225889">
    <property type="component" value="Unassembled WGS sequence"/>
</dbReference>
<accession>A0A2G3DRG5</accession>